<evidence type="ECO:0000256" key="4">
    <source>
        <dbReference type="PROSITE-ProRule" id="PRU00134"/>
    </source>
</evidence>
<dbReference type="Pfam" id="PF01753">
    <property type="entry name" value="zf-MYND"/>
    <property type="match status" value="1"/>
</dbReference>
<keyword evidence="2 4" id="KW-0863">Zinc-finger</keyword>
<accession>A0AAW0BCH2</accession>
<dbReference type="PROSITE" id="PS50865">
    <property type="entry name" value="ZF_MYND_2"/>
    <property type="match status" value="1"/>
</dbReference>
<dbReference type="SUPFAM" id="SSF144232">
    <property type="entry name" value="HIT/MYND zinc finger-like"/>
    <property type="match status" value="1"/>
</dbReference>
<keyword evidence="3" id="KW-0862">Zinc</keyword>
<comment type="caution">
    <text evidence="6">The sequence shown here is derived from an EMBL/GenBank/DDBJ whole genome shotgun (WGS) entry which is preliminary data.</text>
</comment>
<gene>
    <name evidence="6" type="ORF">VNI00_016805</name>
</gene>
<name>A0AAW0BCH2_9AGAR</name>
<evidence type="ECO:0000256" key="3">
    <source>
        <dbReference type="ARBA" id="ARBA00022833"/>
    </source>
</evidence>
<sequence length="240" mass="27007">MPSSASVHRKDHVVYVGNLCERCREQMFGVRSVCRMCQVVSYCSRRCQDRDWPEHSDKCRAMPPFPESELSSLSYRLLYAGRKFTNIYRPRVAVAALHGFFRHLDTFPSVATESPESFVQRFRVLSQRSLWVITLQEKETASREKDPRAHNVQYLVNTGKVIPQSDFPRKGVALQQLVVNRNDSALAPNGLSIIVGAFVNDRDGIGQADFSISVPVPDIAALQFAYLATTPERDLAVSAT</sequence>
<dbReference type="InterPro" id="IPR002893">
    <property type="entry name" value="Znf_MYND"/>
</dbReference>
<dbReference type="GO" id="GO:0008270">
    <property type="term" value="F:zinc ion binding"/>
    <property type="evidence" value="ECO:0007669"/>
    <property type="project" value="UniProtKB-KW"/>
</dbReference>
<dbReference type="EMBL" id="JAYKXP010000141">
    <property type="protein sequence ID" value="KAK7023390.1"/>
    <property type="molecule type" value="Genomic_DNA"/>
</dbReference>
<dbReference type="Proteomes" id="UP001383192">
    <property type="component" value="Unassembled WGS sequence"/>
</dbReference>
<dbReference type="PROSITE" id="PS01360">
    <property type="entry name" value="ZF_MYND_1"/>
    <property type="match status" value="1"/>
</dbReference>
<reference evidence="6 7" key="1">
    <citation type="submission" date="2024-01" db="EMBL/GenBank/DDBJ databases">
        <title>A draft genome for a cacao thread blight-causing isolate of Paramarasmius palmivorus.</title>
        <authorList>
            <person name="Baruah I.K."/>
            <person name="Bukari Y."/>
            <person name="Amoako-Attah I."/>
            <person name="Meinhardt L.W."/>
            <person name="Bailey B.A."/>
            <person name="Cohen S.P."/>
        </authorList>
    </citation>
    <scope>NUCLEOTIDE SEQUENCE [LARGE SCALE GENOMIC DNA]</scope>
    <source>
        <strain evidence="6 7">GH-12</strain>
    </source>
</reference>
<feature type="domain" description="MYND-type" evidence="5">
    <location>
        <begin position="20"/>
        <end position="59"/>
    </location>
</feature>
<evidence type="ECO:0000259" key="5">
    <source>
        <dbReference type="PROSITE" id="PS50865"/>
    </source>
</evidence>
<dbReference type="AlphaFoldDB" id="A0AAW0BCH2"/>
<evidence type="ECO:0000256" key="1">
    <source>
        <dbReference type="ARBA" id="ARBA00022723"/>
    </source>
</evidence>
<evidence type="ECO:0000256" key="2">
    <source>
        <dbReference type="ARBA" id="ARBA00022771"/>
    </source>
</evidence>
<proteinExistence type="predicted"/>
<organism evidence="6 7">
    <name type="scientific">Paramarasmius palmivorus</name>
    <dbReference type="NCBI Taxonomy" id="297713"/>
    <lineage>
        <taxon>Eukaryota</taxon>
        <taxon>Fungi</taxon>
        <taxon>Dikarya</taxon>
        <taxon>Basidiomycota</taxon>
        <taxon>Agaricomycotina</taxon>
        <taxon>Agaricomycetes</taxon>
        <taxon>Agaricomycetidae</taxon>
        <taxon>Agaricales</taxon>
        <taxon>Marasmiineae</taxon>
        <taxon>Marasmiaceae</taxon>
        <taxon>Paramarasmius</taxon>
    </lineage>
</organism>
<dbReference type="Gene3D" id="6.10.140.2220">
    <property type="match status" value="1"/>
</dbReference>
<evidence type="ECO:0000313" key="6">
    <source>
        <dbReference type="EMBL" id="KAK7023390.1"/>
    </source>
</evidence>
<keyword evidence="7" id="KW-1185">Reference proteome</keyword>
<evidence type="ECO:0000313" key="7">
    <source>
        <dbReference type="Proteomes" id="UP001383192"/>
    </source>
</evidence>
<keyword evidence="1" id="KW-0479">Metal-binding</keyword>
<protein>
    <recommendedName>
        <fullName evidence="5">MYND-type domain-containing protein</fullName>
    </recommendedName>
</protein>